<organism evidence="1 2">
    <name type="scientific">Ammoniphilus oxalaticus</name>
    <dbReference type="NCBI Taxonomy" id="66863"/>
    <lineage>
        <taxon>Bacteria</taxon>
        <taxon>Bacillati</taxon>
        <taxon>Bacillota</taxon>
        <taxon>Bacilli</taxon>
        <taxon>Bacillales</taxon>
        <taxon>Paenibacillaceae</taxon>
        <taxon>Aneurinibacillus group</taxon>
        <taxon>Ammoniphilus</taxon>
    </lineage>
</organism>
<name>A0A419SRH3_9BACL</name>
<dbReference type="AlphaFoldDB" id="A0A419SRH3"/>
<dbReference type="EMBL" id="MCHY01000001">
    <property type="protein sequence ID" value="RKD27099.1"/>
    <property type="molecule type" value="Genomic_DNA"/>
</dbReference>
<comment type="caution">
    <text evidence="1">The sequence shown here is derived from an EMBL/GenBank/DDBJ whole genome shotgun (WGS) entry which is preliminary data.</text>
</comment>
<dbReference type="PROSITE" id="PS51257">
    <property type="entry name" value="PROKAR_LIPOPROTEIN"/>
    <property type="match status" value="1"/>
</dbReference>
<evidence type="ECO:0000313" key="2">
    <source>
        <dbReference type="Proteomes" id="UP000284219"/>
    </source>
</evidence>
<sequence length="61" mass="6904">MHNGFKLTLTGAIVFLGFSILVGSCQISSAINSTKDIDYQSEFNMFNYNLERLVELLEQNQ</sequence>
<accession>A0A419SRH3</accession>
<keyword evidence="2" id="KW-1185">Reference proteome</keyword>
<reference evidence="1 2" key="1">
    <citation type="submission" date="2016-08" db="EMBL/GenBank/DDBJ databases">
        <title>Novel Firmicute Genomes.</title>
        <authorList>
            <person name="Poppleton D.I."/>
            <person name="Gribaldo S."/>
        </authorList>
    </citation>
    <scope>NUCLEOTIDE SEQUENCE [LARGE SCALE GENOMIC DNA]</scope>
    <source>
        <strain evidence="1 2">RAOx-1</strain>
    </source>
</reference>
<evidence type="ECO:0000313" key="1">
    <source>
        <dbReference type="EMBL" id="RKD27099.1"/>
    </source>
</evidence>
<gene>
    <name evidence="1" type="ORF">BEP19_00570</name>
</gene>
<protein>
    <recommendedName>
        <fullName evidence="3">Lipoprotein</fullName>
    </recommendedName>
</protein>
<proteinExistence type="predicted"/>
<evidence type="ECO:0008006" key="3">
    <source>
        <dbReference type="Google" id="ProtNLM"/>
    </source>
</evidence>
<dbReference type="Proteomes" id="UP000284219">
    <property type="component" value="Unassembled WGS sequence"/>
</dbReference>